<dbReference type="Pfam" id="PF02197">
    <property type="entry name" value="RIIa"/>
    <property type="match status" value="1"/>
</dbReference>
<evidence type="ECO:0000313" key="3">
    <source>
        <dbReference type="EMBL" id="CAI2378266.1"/>
    </source>
</evidence>
<feature type="compositionally biased region" description="Basic and acidic residues" evidence="1">
    <location>
        <begin position="55"/>
        <end position="85"/>
    </location>
</feature>
<feature type="domain" description="RIIa" evidence="2">
    <location>
        <begin position="6"/>
        <end position="36"/>
    </location>
</feature>
<feature type="compositionally biased region" description="Basic and acidic residues" evidence="1">
    <location>
        <begin position="94"/>
        <end position="113"/>
    </location>
</feature>
<evidence type="ECO:0000313" key="4">
    <source>
        <dbReference type="Proteomes" id="UP001295684"/>
    </source>
</evidence>
<proteinExistence type="predicted"/>
<reference evidence="3" key="1">
    <citation type="submission" date="2023-07" db="EMBL/GenBank/DDBJ databases">
        <authorList>
            <consortium name="AG Swart"/>
            <person name="Singh M."/>
            <person name="Singh A."/>
            <person name="Seah K."/>
            <person name="Emmerich C."/>
        </authorList>
    </citation>
    <scope>NUCLEOTIDE SEQUENCE</scope>
    <source>
        <strain evidence="3">DP1</strain>
    </source>
</reference>
<dbReference type="AlphaFoldDB" id="A0AAD1XS77"/>
<dbReference type="SUPFAM" id="SSF47391">
    <property type="entry name" value="Dimerization-anchoring domain of cAMP-dependent PK regulatory subunit"/>
    <property type="match status" value="1"/>
</dbReference>
<comment type="caution">
    <text evidence="3">The sequence shown here is derived from an EMBL/GenBank/DDBJ whole genome shotgun (WGS) entry which is preliminary data.</text>
</comment>
<dbReference type="Proteomes" id="UP001295684">
    <property type="component" value="Unassembled WGS sequence"/>
</dbReference>
<accession>A0AAD1XS77</accession>
<evidence type="ECO:0000259" key="2">
    <source>
        <dbReference type="Pfam" id="PF02197"/>
    </source>
</evidence>
<keyword evidence="4" id="KW-1185">Reference proteome</keyword>
<feature type="region of interest" description="Disordered" evidence="1">
    <location>
        <begin position="41"/>
        <end position="122"/>
    </location>
</feature>
<dbReference type="EMBL" id="CAMPGE010019973">
    <property type="protein sequence ID" value="CAI2378266.1"/>
    <property type="molecule type" value="Genomic_DNA"/>
</dbReference>
<gene>
    <name evidence="3" type="ORF">ECRASSUSDP1_LOCUS19661</name>
</gene>
<dbReference type="InterPro" id="IPR003117">
    <property type="entry name" value="cAMP_dep_PK_reg_su_I/II_a/b"/>
</dbReference>
<sequence>MFPVPEGFREILYDFGIEILRSNPKDILEYGHEYFKAKDEGLPLNFNRPASEDQNVPKEDPKKSLPKEEPKSSSHEKEENKETPKGDGSGSPKDTAKLDKDKAHKQEIIKTPESKVSSAAEDVKKEAEKYVSDMIEKMKQVKMKPKPMKTQLHHPRIVHLLKIPNFNTLILPKSLL</sequence>
<evidence type="ECO:0000256" key="1">
    <source>
        <dbReference type="SAM" id="MobiDB-lite"/>
    </source>
</evidence>
<name>A0AAD1XS77_EUPCR</name>
<dbReference type="Gene3D" id="1.20.890.10">
    <property type="entry name" value="cAMP-dependent protein kinase regulatory subunit, dimerization-anchoring domain"/>
    <property type="match status" value="1"/>
</dbReference>
<protein>
    <recommendedName>
        <fullName evidence="2">RIIa domain-containing protein</fullName>
    </recommendedName>
</protein>
<organism evidence="3 4">
    <name type="scientific">Euplotes crassus</name>
    <dbReference type="NCBI Taxonomy" id="5936"/>
    <lineage>
        <taxon>Eukaryota</taxon>
        <taxon>Sar</taxon>
        <taxon>Alveolata</taxon>
        <taxon>Ciliophora</taxon>
        <taxon>Intramacronucleata</taxon>
        <taxon>Spirotrichea</taxon>
        <taxon>Hypotrichia</taxon>
        <taxon>Euplotida</taxon>
        <taxon>Euplotidae</taxon>
        <taxon>Moneuplotes</taxon>
    </lineage>
</organism>